<keyword evidence="4" id="KW-0472">Membrane</keyword>
<organism evidence="5 6">
    <name type="scientific">Paenibacillus pasadenensis</name>
    <dbReference type="NCBI Taxonomy" id="217090"/>
    <lineage>
        <taxon>Bacteria</taxon>
        <taxon>Bacillati</taxon>
        <taxon>Bacillota</taxon>
        <taxon>Bacilli</taxon>
        <taxon>Bacillales</taxon>
        <taxon>Paenibacillaceae</taxon>
        <taxon>Paenibacillus</taxon>
    </lineage>
</organism>
<sequence>MSSGPESTERESGGIRTPCPYCGFKTLDDEASFCSRCGKPLHTAALLVRRRERVEWLEQIQEIGTAPAGGTPDARELMERMREDERLDQAEESSSERPRLAYAQAERPAAGWRESLRRTRRQWLPPALALLVGCAGIAGVLVRELRLNERAEAWQQQASREALAGRYPQAEQLLERAAEMRPDGAGLLRDLDITRQARRLDDQVEEAARLLESGRLEQAEGELRQVQAAVANRQERVFDPVRGRIGDEAARLAVKQVSQELDGLDSVAELADRLQRLRGLQDAGASQLRQRILDLIVETGSAQAEALLRGRDYSAALAAVAEAREHAGAVEPLKELEARIGRERENYERQEQQRLDAARQIAYDEQLRNRTAAVAVRGVKVSRDEEGRAVVSGEVESKATRGIHSVQLEYKLLDAEGRAVGTVTAGTEPGVSIEPGGRAAFRGAASLPAGELTAIITKATWYIE</sequence>
<keyword evidence="4" id="KW-1133">Transmembrane helix</keyword>
<dbReference type="AlphaFoldDB" id="A0A2N5NC23"/>
<evidence type="ECO:0000256" key="1">
    <source>
        <dbReference type="PROSITE-ProRule" id="PRU00339"/>
    </source>
</evidence>
<name>A0A2N5NC23_9BACL</name>
<dbReference type="Proteomes" id="UP000234789">
    <property type="component" value="Unassembled WGS sequence"/>
</dbReference>
<dbReference type="RefSeq" id="WP_101807738.1">
    <property type="nucleotide sequence ID" value="NZ_NFEZ01000002.1"/>
</dbReference>
<dbReference type="PROSITE" id="PS50005">
    <property type="entry name" value="TPR"/>
    <property type="match status" value="1"/>
</dbReference>
<feature type="compositionally biased region" description="Basic and acidic residues" evidence="3">
    <location>
        <begin position="83"/>
        <end position="99"/>
    </location>
</feature>
<dbReference type="InterPro" id="IPR019734">
    <property type="entry name" value="TPR_rpt"/>
</dbReference>
<dbReference type="EMBL" id="NFEZ01000002">
    <property type="protein sequence ID" value="PLT47800.1"/>
    <property type="molecule type" value="Genomic_DNA"/>
</dbReference>
<feature type="repeat" description="TPR" evidence="1">
    <location>
        <begin position="151"/>
        <end position="184"/>
    </location>
</feature>
<dbReference type="NCBIfam" id="NF038353">
    <property type="entry name" value="FxLYD_dom"/>
    <property type="match status" value="1"/>
</dbReference>
<reference evidence="5 6" key="1">
    <citation type="submission" date="2017-05" db="EMBL/GenBank/DDBJ databases">
        <title>Functional genome analysis of Paenibacillus pasadenensis strain R16: insights on endophytic life style and antifungal activity.</title>
        <authorList>
            <person name="Passera A."/>
            <person name="Marcolungo L."/>
            <person name="Casati P."/>
            <person name="Brasca M."/>
            <person name="Quaglino F."/>
            <person name="Delledonne M."/>
        </authorList>
    </citation>
    <scope>NUCLEOTIDE SEQUENCE [LARGE SCALE GENOMIC DNA]</scope>
    <source>
        <strain evidence="5 6">R16</strain>
    </source>
</reference>
<keyword evidence="4" id="KW-0812">Transmembrane</keyword>
<feature type="region of interest" description="Disordered" evidence="3">
    <location>
        <begin position="83"/>
        <end position="104"/>
    </location>
</feature>
<evidence type="ECO:0000256" key="3">
    <source>
        <dbReference type="SAM" id="MobiDB-lite"/>
    </source>
</evidence>
<keyword evidence="6" id="KW-1185">Reference proteome</keyword>
<feature type="transmembrane region" description="Helical" evidence="4">
    <location>
        <begin position="123"/>
        <end position="142"/>
    </location>
</feature>
<evidence type="ECO:0000256" key="4">
    <source>
        <dbReference type="SAM" id="Phobius"/>
    </source>
</evidence>
<protein>
    <submittedName>
        <fullName evidence="5">Uncharacterized protein</fullName>
    </submittedName>
</protein>
<feature type="coiled-coil region" evidence="2">
    <location>
        <begin position="333"/>
        <end position="360"/>
    </location>
</feature>
<evidence type="ECO:0000256" key="2">
    <source>
        <dbReference type="SAM" id="Coils"/>
    </source>
</evidence>
<gene>
    <name evidence="5" type="ORF">B8V81_0707</name>
</gene>
<comment type="caution">
    <text evidence="5">The sequence shown here is derived from an EMBL/GenBank/DDBJ whole genome shotgun (WGS) entry which is preliminary data.</text>
</comment>
<evidence type="ECO:0000313" key="6">
    <source>
        <dbReference type="Proteomes" id="UP000234789"/>
    </source>
</evidence>
<keyword evidence="1" id="KW-0802">TPR repeat</keyword>
<evidence type="ECO:0000313" key="5">
    <source>
        <dbReference type="EMBL" id="PLT47800.1"/>
    </source>
</evidence>
<proteinExistence type="predicted"/>
<accession>A0A2N5NC23</accession>
<dbReference type="InterPro" id="IPR047676">
    <property type="entry name" value="FxLYD_dom"/>
</dbReference>
<keyword evidence="2" id="KW-0175">Coiled coil</keyword>